<comment type="caution">
    <text evidence="2">The sequence shown here is derived from an EMBL/GenBank/DDBJ whole genome shotgun (WGS) entry which is preliminary data.</text>
</comment>
<proteinExistence type="predicted"/>
<name>A0ABW0J0J2_9HYPH</name>
<keyword evidence="3" id="KW-1185">Reference proteome</keyword>
<feature type="region of interest" description="Disordered" evidence="1">
    <location>
        <begin position="1"/>
        <end position="29"/>
    </location>
</feature>
<evidence type="ECO:0000313" key="3">
    <source>
        <dbReference type="Proteomes" id="UP001596053"/>
    </source>
</evidence>
<dbReference type="RefSeq" id="WP_377801148.1">
    <property type="nucleotide sequence ID" value="NZ_JBHSLW010000054.1"/>
</dbReference>
<feature type="compositionally biased region" description="Basic and acidic residues" evidence="1">
    <location>
        <begin position="13"/>
        <end position="29"/>
    </location>
</feature>
<reference evidence="3" key="1">
    <citation type="journal article" date="2019" name="Int. J. Syst. Evol. Microbiol.">
        <title>The Global Catalogue of Microorganisms (GCM) 10K type strain sequencing project: providing services to taxonomists for standard genome sequencing and annotation.</title>
        <authorList>
            <consortium name="The Broad Institute Genomics Platform"/>
            <consortium name="The Broad Institute Genome Sequencing Center for Infectious Disease"/>
            <person name="Wu L."/>
            <person name="Ma J."/>
        </authorList>
    </citation>
    <scope>NUCLEOTIDE SEQUENCE [LARGE SCALE GENOMIC DNA]</scope>
    <source>
        <strain evidence="3">NCAIM B.01391</strain>
    </source>
</reference>
<evidence type="ECO:0000256" key="1">
    <source>
        <dbReference type="SAM" id="MobiDB-lite"/>
    </source>
</evidence>
<accession>A0ABW0J0J2</accession>
<sequence>MAFVALAGDAAGEGERPEQEREGDVQGRETELFEHARMFA</sequence>
<organism evidence="2 3">
    <name type="scientific">Bosea eneae</name>
    <dbReference type="NCBI Taxonomy" id="151454"/>
    <lineage>
        <taxon>Bacteria</taxon>
        <taxon>Pseudomonadati</taxon>
        <taxon>Pseudomonadota</taxon>
        <taxon>Alphaproteobacteria</taxon>
        <taxon>Hyphomicrobiales</taxon>
        <taxon>Boseaceae</taxon>
        <taxon>Bosea</taxon>
    </lineage>
</organism>
<protein>
    <submittedName>
        <fullName evidence="2">Uncharacterized protein</fullName>
    </submittedName>
</protein>
<gene>
    <name evidence="2" type="ORF">ACFPOB_25525</name>
</gene>
<evidence type="ECO:0000313" key="2">
    <source>
        <dbReference type="EMBL" id="MFC5422916.1"/>
    </source>
</evidence>
<dbReference type="Proteomes" id="UP001596053">
    <property type="component" value="Unassembled WGS sequence"/>
</dbReference>
<dbReference type="EMBL" id="JBHSLW010000054">
    <property type="protein sequence ID" value="MFC5422916.1"/>
    <property type="molecule type" value="Genomic_DNA"/>
</dbReference>